<evidence type="ECO:0000313" key="7">
    <source>
        <dbReference type="EMBL" id="WHF50655.1"/>
    </source>
</evidence>
<comment type="similarity">
    <text evidence="1">Belongs to the CbxX/CfxQ family.</text>
</comment>
<keyword evidence="2" id="KW-0547">Nucleotide-binding</keyword>
<organism evidence="7 8">
    <name type="scientific">Chryseobacterium gotjawalense</name>
    <dbReference type="NCBI Taxonomy" id="3042315"/>
    <lineage>
        <taxon>Bacteria</taxon>
        <taxon>Pseudomonadati</taxon>
        <taxon>Bacteroidota</taxon>
        <taxon>Flavobacteriia</taxon>
        <taxon>Flavobacteriales</taxon>
        <taxon>Weeksellaceae</taxon>
        <taxon>Chryseobacterium group</taxon>
        <taxon>Chryseobacterium</taxon>
    </lineage>
</organism>
<dbReference type="PANTHER" id="PTHR43392">
    <property type="entry name" value="AAA-TYPE ATPASE FAMILY PROTEIN / ANKYRIN REPEAT FAMILY PROTEIN"/>
    <property type="match status" value="1"/>
</dbReference>
<dbReference type="InterPro" id="IPR050773">
    <property type="entry name" value="CbxX/CfxQ_RuBisCO_ESX"/>
</dbReference>
<proteinExistence type="inferred from homology"/>
<reference evidence="7 8" key="1">
    <citation type="submission" date="2023-05" db="EMBL/GenBank/DDBJ databases">
        <title>Genomic insight into Chryseobacterium sp. wdc7 isolated forest soil (Gotjawal).</title>
        <authorList>
            <person name="Park S.-J."/>
        </authorList>
    </citation>
    <scope>NUCLEOTIDE SEQUENCE [LARGE SCALE GENOMIC DNA]</scope>
    <source>
        <strain evidence="8">wdc7</strain>
    </source>
</reference>
<feature type="transmembrane region" description="Helical" evidence="5">
    <location>
        <begin position="85"/>
        <end position="104"/>
    </location>
</feature>
<dbReference type="Proteomes" id="UP001241656">
    <property type="component" value="Chromosome"/>
</dbReference>
<dbReference type="Gene3D" id="1.10.8.60">
    <property type="match status" value="1"/>
</dbReference>
<dbReference type="InterPro" id="IPR025330">
    <property type="entry name" value="DUF4236"/>
</dbReference>
<dbReference type="EMBL" id="CP124855">
    <property type="protein sequence ID" value="WHF50655.1"/>
    <property type="molecule type" value="Genomic_DNA"/>
</dbReference>
<evidence type="ECO:0000256" key="3">
    <source>
        <dbReference type="ARBA" id="ARBA00022840"/>
    </source>
</evidence>
<dbReference type="InterPro" id="IPR003959">
    <property type="entry name" value="ATPase_AAA_core"/>
</dbReference>
<dbReference type="InterPro" id="IPR027417">
    <property type="entry name" value="P-loop_NTPase"/>
</dbReference>
<dbReference type="SMART" id="SM00382">
    <property type="entry name" value="AAA"/>
    <property type="match status" value="1"/>
</dbReference>
<dbReference type="Pfam" id="PF14020">
    <property type="entry name" value="DUF4236"/>
    <property type="match status" value="1"/>
</dbReference>
<feature type="domain" description="AAA+ ATPase" evidence="6">
    <location>
        <begin position="707"/>
        <end position="845"/>
    </location>
</feature>
<sequence length="929" mass="105447">MAWQFRRRIKIAPGVKINLSKSGISTSVGVRGANVTFGKSGTYLNTGIPGTGIYNRQRISGVTPPNISSPQNKLQQNTNIQKDNGCGIITIIVLIALFIFLYKVDFENPTLVFLSRTVSIIIAISLLALFSKSLFSTTQNNELLVYDTLINSAKEEIAKSTDSVKNEILKCYINDLQISKQIEIKLSKIKSLQAKNAKKTNQKFLQEIDILDKEISVLENNQLSAQYNIDATLNDTEKQAFEQMVYNFVVMSQSEKIWFNNGEFSSILQGLTGGRKEIRFTVGSFSGISRDFQVPILPDSEENHYYLYPKFVIKAKSSTQFELFPLKDFKVEGVIKIHYDKQFPPNDSEVTGHFYRHQNKDGSPDLRYSDNPKIYSVNYYELRIWNDKSSYIISNSQSASNFVSMANNYLSIVNGTKNTVSEIIHPINSQNKSEFDNLNPLSENYFNLIRDFVPTLFEIISKLGQKKFILELFKVEDKEESEIHESIKSLIIYDLLKISRLISSEVLTKNTSESWGIALITGSLLNDNIKGNLILNHSAFLNIYNSNYVDKLLTILSDFEKKDNPVHVTAYSKSNPTNDLVKEQNYLALPIILKVNDSDLLDEYATVLYQFANIIVKADNTVSVDEEKKLTEIFELTHKPMVDLQESKTTESKIINPSNETETLEDVLQELNSLIGLKEVKEQIISLMNFIKVQKAREDAGLKSTALSYHLVLSGNPGTGKTTVARLLARIYKLLGIVKKGHIVETDRSGLIAEYSGQTAVKVNKTVDSALDGILFIDEAYALVGENKDDFGKEAVATLIKRIEDDRDKLIVILAGYTDEMMLFINTNPGFKSRFNRFIEFPDYNVDELYEIFESNCKKLDYHLSDNAKEKLKLLFENSYSQRDMTFGNGRYVRNVFEKTLENQANRIAKEINLTRDILTQINEEDIPE</sequence>
<dbReference type="SUPFAM" id="SSF52540">
    <property type="entry name" value="P-loop containing nucleoside triphosphate hydrolases"/>
    <property type="match status" value="1"/>
</dbReference>
<keyword evidence="5" id="KW-0812">Transmembrane</keyword>
<keyword evidence="3" id="KW-0067">ATP-binding</keyword>
<keyword evidence="5" id="KW-1133">Transmembrane helix</keyword>
<dbReference type="Pfam" id="PF00004">
    <property type="entry name" value="AAA"/>
    <property type="match status" value="1"/>
</dbReference>
<keyword evidence="8" id="KW-1185">Reference proteome</keyword>
<evidence type="ECO:0000256" key="1">
    <source>
        <dbReference type="ARBA" id="ARBA00010378"/>
    </source>
</evidence>
<accession>A0ABY8R9P6</accession>
<evidence type="ECO:0000256" key="4">
    <source>
        <dbReference type="SAM" id="Coils"/>
    </source>
</evidence>
<evidence type="ECO:0000256" key="2">
    <source>
        <dbReference type="ARBA" id="ARBA00022741"/>
    </source>
</evidence>
<dbReference type="RefSeq" id="WP_282904067.1">
    <property type="nucleotide sequence ID" value="NZ_CP124855.1"/>
</dbReference>
<name>A0ABY8R9P6_9FLAO</name>
<keyword evidence="5" id="KW-0472">Membrane</keyword>
<feature type="coiled-coil region" evidence="4">
    <location>
        <begin position="194"/>
        <end position="221"/>
    </location>
</feature>
<protein>
    <submittedName>
        <fullName evidence="7">DUF4236 domain-containing protein</fullName>
    </submittedName>
</protein>
<dbReference type="PANTHER" id="PTHR43392:SF2">
    <property type="entry name" value="AAA-TYPE ATPASE FAMILY PROTEIN _ ANKYRIN REPEAT FAMILY PROTEIN"/>
    <property type="match status" value="1"/>
</dbReference>
<keyword evidence="4" id="KW-0175">Coiled coil</keyword>
<dbReference type="InterPro" id="IPR000641">
    <property type="entry name" value="CbxX/CfxQ"/>
</dbReference>
<evidence type="ECO:0000256" key="5">
    <source>
        <dbReference type="SAM" id="Phobius"/>
    </source>
</evidence>
<evidence type="ECO:0000259" key="6">
    <source>
        <dbReference type="SMART" id="SM00382"/>
    </source>
</evidence>
<evidence type="ECO:0000313" key="8">
    <source>
        <dbReference type="Proteomes" id="UP001241656"/>
    </source>
</evidence>
<dbReference type="PRINTS" id="PR00819">
    <property type="entry name" value="CBXCFQXSUPER"/>
</dbReference>
<gene>
    <name evidence="7" type="ORF">QGN23_09410</name>
</gene>
<dbReference type="InterPro" id="IPR003593">
    <property type="entry name" value="AAA+_ATPase"/>
</dbReference>
<dbReference type="Gene3D" id="3.40.50.300">
    <property type="entry name" value="P-loop containing nucleotide triphosphate hydrolases"/>
    <property type="match status" value="1"/>
</dbReference>
<dbReference type="Pfam" id="PF17866">
    <property type="entry name" value="AAA_lid_6"/>
    <property type="match status" value="1"/>
</dbReference>
<dbReference type="InterPro" id="IPR041627">
    <property type="entry name" value="AAA_lid_6"/>
</dbReference>